<dbReference type="PANTHER" id="PTHR21569:SF16">
    <property type="entry name" value="RIBOSOMAL PROTEIN S16"/>
    <property type="match status" value="1"/>
</dbReference>
<dbReference type="GO" id="GO:0003735">
    <property type="term" value="F:structural constituent of ribosome"/>
    <property type="evidence" value="ECO:0007669"/>
    <property type="project" value="InterPro"/>
</dbReference>
<dbReference type="GO" id="GO:0022627">
    <property type="term" value="C:cytosolic small ribosomal subunit"/>
    <property type="evidence" value="ECO:0007669"/>
    <property type="project" value="TreeGrafter"/>
</dbReference>
<evidence type="ECO:0000313" key="4">
    <source>
        <dbReference type="Proteomes" id="UP000526302"/>
    </source>
</evidence>
<sequence length="134" mass="14937">MAAKKGNVIKAKKKTAVARTVIKKGTGKIKINHLSIDAYAKGYIKDLIMEPIKLAGEELKEYDIIVNVHGSGNISQAMAVRSCIAKAIVKAKGKKYKDLYLAYDRSMLVDDVRKVESKKPLGRKARKKKQHSKR</sequence>
<dbReference type="Gene3D" id="3.30.230.10">
    <property type="match status" value="1"/>
</dbReference>
<dbReference type="AlphaFoldDB" id="A0A7K4BYG7"/>
<dbReference type="GO" id="GO:0006412">
    <property type="term" value="P:translation"/>
    <property type="evidence" value="ECO:0007669"/>
    <property type="project" value="InterPro"/>
</dbReference>
<evidence type="ECO:0000256" key="1">
    <source>
        <dbReference type="ARBA" id="ARBA00022980"/>
    </source>
</evidence>
<comment type="caution">
    <text evidence="3">The sequence shown here is derived from an EMBL/GenBank/DDBJ whole genome shotgun (WGS) entry which is preliminary data.</text>
</comment>
<reference evidence="3 4" key="1">
    <citation type="journal article" date="2020" name="Biotechnol. Biofuels">
        <title>New insights from the biogas microbiome by comprehensive genome-resolved metagenomics of nearly 1600 species originating from multiple anaerobic digesters.</title>
        <authorList>
            <person name="Campanaro S."/>
            <person name="Treu L."/>
            <person name="Rodriguez-R L.M."/>
            <person name="Kovalovszki A."/>
            <person name="Ziels R.M."/>
            <person name="Maus I."/>
            <person name="Zhu X."/>
            <person name="Kougias P.G."/>
            <person name="Basile A."/>
            <person name="Luo G."/>
            <person name="Schluter A."/>
            <person name="Konstantinidis K.T."/>
            <person name="Angelidaki I."/>
        </authorList>
    </citation>
    <scope>NUCLEOTIDE SEQUENCE [LARGE SCALE GENOMIC DNA]</scope>
    <source>
        <strain evidence="3">AS22ysBPME_79</strain>
    </source>
</reference>
<evidence type="ECO:0000313" key="3">
    <source>
        <dbReference type="EMBL" id="NMA44242.1"/>
    </source>
</evidence>
<dbReference type="InterPro" id="IPR014721">
    <property type="entry name" value="Ribsml_uS5_D2-typ_fold_subgr"/>
</dbReference>
<name>A0A7K4BYG7_9ARCH</name>
<dbReference type="GO" id="GO:0000462">
    <property type="term" value="P:maturation of SSU-rRNA from tricistronic rRNA transcript (SSU-rRNA, 5.8S rRNA, LSU-rRNA)"/>
    <property type="evidence" value="ECO:0007669"/>
    <property type="project" value="TreeGrafter"/>
</dbReference>
<dbReference type="Proteomes" id="UP000526302">
    <property type="component" value="Unassembled WGS sequence"/>
</dbReference>
<protein>
    <submittedName>
        <fullName evidence="3">30S ribosomal protein S9</fullName>
    </submittedName>
</protein>
<evidence type="ECO:0000256" key="2">
    <source>
        <dbReference type="ARBA" id="ARBA00023274"/>
    </source>
</evidence>
<dbReference type="PANTHER" id="PTHR21569">
    <property type="entry name" value="RIBOSOMAL PROTEIN S9"/>
    <property type="match status" value="1"/>
</dbReference>
<dbReference type="EMBL" id="JAAZKV010000001">
    <property type="protein sequence ID" value="NMA44242.1"/>
    <property type="molecule type" value="Genomic_DNA"/>
</dbReference>
<organism evidence="3 4">
    <name type="scientific">Candidatus Iainarchaeum sp</name>
    <dbReference type="NCBI Taxonomy" id="3101447"/>
    <lineage>
        <taxon>Archaea</taxon>
        <taxon>Candidatus Iainarchaeota</taxon>
        <taxon>Candidatus Iainarchaeia</taxon>
        <taxon>Candidatus Iainarchaeales</taxon>
        <taxon>Candidatus Iainarchaeaceae</taxon>
        <taxon>Candidatus Iainarchaeum</taxon>
    </lineage>
</organism>
<dbReference type="GO" id="GO:0003723">
    <property type="term" value="F:RNA binding"/>
    <property type="evidence" value="ECO:0007669"/>
    <property type="project" value="TreeGrafter"/>
</dbReference>
<keyword evidence="1 3" id="KW-0689">Ribosomal protein</keyword>
<gene>
    <name evidence="3" type="primary">rpsI</name>
    <name evidence="3" type="ORF">GX950_00305</name>
</gene>
<proteinExistence type="predicted"/>
<dbReference type="InterPro" id="IPR000754">
    <property type="entry name" value="Ribosomal_uS9"/>
</dbReference>
<keyword evidence="2" id="KW-0687">Ribonucleoprotein</keyword>
<dbReference type="Pfam" id="PF00380">
    <property type="entry name" value="Ribosomal_S9"/>
    <property type="match status" value="1"/>
</dbReference>
<dbReference type="SUPFAM" id="SSF54211">
    <property type="entry name" value="Ribosomal protein S5 domain 2-like"/>
    <property type="match status" value="1"/>
</dbReference>
<accession>A0A7K4BYG7</accession>
<dbReference type="InterPro" id="IPR020568">
    <property type="entry name" value="Ribosomal_Su5_D2-typ_SF"/>
</dbReference>